<dbReference type="OrthoDB" id="9146932at2"/>
<dbReference type="PANTHER" id="PTHR43395">
    <property type="entry name" value="SENSOR HISTIDINE KINASE CHEA"/>
    <property type="match status" value="1"/>
</dbReference>
<dbReference type="Gene3D" id="1.20.120.160">
    <property type="entry name" value="HPT domain"/>
    <property type="match status" value="1"/>
</dbReference>
<dbReference type="InterPro" id="IPR005467">
    <property type="entry name" value="His_kinase_dom"/>
</dbReference>
<dbReference type="InterPro" id="IPR003594">
    <property type="entry name" value="HATPase_dom"/>
</dbReference>
<dbReference type="SMART" id="SM00073">
    <property type="entry name" value="HPT"/>
    <property type="match status" value="1"/>
</dbReference>
<evidence type="ECO:0000256" key="5">
    <source>
        <dbReference type="ARBA" id="ARBA00022553"/>
    </source>
</evidence>
<dbReference type="SMART" id="SM01231">
    <property type="entry name" value="H-kinase_dim"/>
    <property type="match status" value="1"/>
</dbReference>
<dbReference type="InterPro" id="IPR036061">
    <property type="entry name" value="CheW-like_dom_sf"/>
</dbReference>
<dbReference type="SUPFAM" id="SSF47226">
    <property type="entry name" value="Histidine-containing phosphotransfer domain, HPT domain"/>
    <property type="match status" value="1"/>
</dbReference>
<dbReference type="Gene3D" id="3.30.565.10">
    <property type="entry name" value="Histidine kinase-like ATPase, C-terminal domain"/>
    <property type="match status" value="1"/>
</dbReference>
<dbReference type="Pfam" id="PF02518">
    <property type="entry name" value="HATPase_c"/>
    <property type="match status" value="1"/>
</dbReference>
<dbReference type="InterPro" id="IPR036890">
    <property type="entry name" value="HATPase_C_sf"/>
</dbReference>
<dbReference type="Gene3D" id="2.30.30.40">
    <property type="entry name" value="SH3 Domains"/>
    <property type="match status" value="1"/>
</dbReference>
<evidence type="ECO:0000313" key="18">
    <source>
        <dbReference type="Proteomes" id="UP000554837"/>
    </source>
</evidence>
<dbReference type="Pfam" id="PF02895">
    <property type="entry name" value="H-kinase_dim"/>
    <property type="match status" value="1"/>
</dbReference>
<comment type="catalytic activity">
    <reaction evidence="1">
        <text>ATP + protein L-histidine = ADP + protein N-phospho-L-histidine.</text>
        <dbReference type="EC" id="2.7.13.3"/>
    </reaction>
</comment>
<dbReference type="InterPro" id="IPR036641">
    <property type="entry name" value="HPT_dom_sf"/>
</dbReference>
<comment type="function">
    <text evidence="11">Involved in the transmission of sensory signals from the chemoreceptors to the flagellar motors. CheA is autophosphorylated; it can transfer its phosphate group to either CheB or CheY.</text>
</comment>
<keyword evidence="6 17" id="KW-0808">Transferase</keyword>
<accession>A0A840S9J7</accession>
<feature type="domain" description="HPt" evidence="16">
    <location>
        <begin position="5"/>
        <end position="109"/>
    </location>
</feature>
<evidence type="ECO:0000256" key="12">
    <source>
        <dbReference type="PROSITE-ProRule" id="PRU00110"/>
    </source>
</evidence>
<dbReference type="InterPro" id="IPR037006">
    <property type="entry name" value="CheA-like_homodim_sf"/>
</dbReference>
<dbReference type="RefSeq" id="WP_138855184.1">
    <property type="nucleotide sequence ID" value="NZ_CP040709.1"/>
</dbReference>
<evidence type="ECO:0000256" key="10">
    <source>
        <dbReference type="ARBA" id="ARBA00023012"/>
    </source>
</evidence>
<evidence type="ECO:0000256" key="4">
    <source>
        <dbReference type="ARBA" id="ARBA00022500"/>
    </source>
</evidence>
<dbReference type="FunFam" id="3.30.565.10:FF:000016">
    <property type="entry name" value="Chemotaxis protein CheA, putative"/>
    <property type="match status" value="1"/>
</dbReference>
<feature type="modified residue" description="Phosphohistidine" evidence="12">
    <location>
        <position position="52"/>
    </location>
</feature>
<dbReference type="PROSITE" id="PS50894">
    <property type="entry name" value="HPT"/>
    <property type="match status" value="1"/>
</dbReference>
<dbReference type="InterPro" id="IPR051315">
    <property type="entry name" value="Bact_Chemotaxis_CheA"/>
</dbReference>
<dbReference type="InterPro" id="IPR008207">
    <property type="entry name" value="Sig_transdc_His_kin_Hpt_dom"/>
</dbReference>
<keyword evidence="18" id="KW-1185">Reference proteome</keyword>
<keyword evidence="7" id="KW-0547">Nucleotide-binding</keyword>
<evidence type="ECO:0000256" key="9">
    <source>
        <dbReference type="ARBA" id="ARBA00022840"/>
    </source>
</evidence>
<evidence type="ECO:0000256" key="6">
    <source>
        <dbReference type="ARBA" id="ARBA00022679"/>
    </source>
</evidence>
<dbReference type="Gene3D" id="1.10.287.560">
    <property type="entry name" value="Histidine kinase CheA-like, homodimeric domain"/>
    <property type="match status" value="1"/>
</dbReference>
<dbReference type="PROSITE" id="PS50851">
    <property type="entry name" value="CHEW"/>
    <property type="match status" value="1"/>
</dbReference>
<dbReference type="AlphaFoldDB" id="A0A840S9J7"/>
<dbReference type="EMBL" id="JACHHO010000005">
    <property type="protein sequence ID" value="MBB5205666.1"/>
    <property type="molecule type" value="Genomic_DNA"/>
</dbReference>
<dbReference type="CDD" id="cd16916">
    <property type="entry name" value="HATPase_CheA-like"/>
    <property type="match status" value="1"/>
</dbReference>
<dbReference type="GO" id="GO:0005737">
    <property type="term" value="C:cytoplasm"/>
    <property type="evidence" value="ECO:0007669"/>
    <property type="project" value="InterPro"/>
</dbReference>
<dbReference type="Proteomes" id="UP000554837">
    <property type="component" value="Unassembled WGS sequence"/>
</dbReference>
<evidence type="ECO:0000259" key="15">
    <source>
        <dbReference type="PROSITE" id="PS50851"/>
    </source>
</evidence>
<evidence type="ECO:0000256" key="7">
    <source>
        <dbReference type="ARBA" id="ARBA00022741"/>
    </source>
</evidence>
<dbReference type="SUPFAM" id="SSF50341">
    <property type="entry name" value="CheW-like"/>
    <property type="match status" value="1"/>
</dbReference>
<dbReference type="Pfam" id="PF01584">
    <property type="entry name" value="CheW"/>
    <property type="match status" value="1"/>
</dbReference>
<dbReference type="GO" id="GO:0006935">
    <property type="term" value="P:chemotaxis"/>
    <property type="evidence" value="ECO:0007669"/>
    <property type="project" value="UniProtKB-KW"/>
</dbReference>
<evidence type="ECO:0000259" key="14">
    <source>
        <dbReference type="PROSITE" id="PS50109"/>
    </source>
</evidence>
<proteinExistence type="predicted"/>
<sequence>MQDDDAEILAAARDGYLEEAQEMLRQYEASLLVLEGDPTDAEQLNAAFRAAHTIKGGAGMFGFEDVVRFTHVAETLLDALRDGRRALDGECMDALLQSRDQIEALLGEIDQGEAANPAVLEAANGLADRLRALMGEAPAPRATAAPAPEQLAVAAAQPEGPAHWHLSLRFLPDALRNGLDPLAFLRYLGQLGTIHALHLMHAEVPALDALDAEACHLWVELRFETDKGRAEIESVFEFALEDSDVQILEPGCAPGRFESLAEKRCGLDAEKRALLFEIWRDMGVRFEVVETVVATLQEEEAVVPRIERRAEGAPREKGPDRRSGEGDRRNAPRDRRTGEDTRFIRVRADKLDTLIDLIGELVIAGSGAQMVAHHAKDEATLEAMLRVMSLMQDTRDAALGLRMVPVGETFGRFQRVVRDVSKQLGKEIELVVTGGDTEMDKSMVDAIGDPLMHLVRNSMDHGLEPPEEREAAGKPRAGTLRLNAFHEAGSIVIEVRDDGRGLARERILNKAIERGLIAPDAVLSDSDVWQLIFQPGFSTAEAVTDLSGRGVGMDVVKRNIEGLRGQIRLHSEPGNGTLTQIRLPLTLAMIDGFLTQVGEVHYVLPLAVVSECIDVPPEVQKNAERVSGTFNLRGEIVPWLDLARFYRCPVQDNRRRSVVVVREGQGGRVGLIVDRLMGEHQTVIKPLAGLFTHVKALAGSTILGSGDVALVLDVNGLMESARRVGATRN</sequence>
<comment type="caution">
    <text evidence="17">The sequence shown here is derived from an EMBL/GenBank/DDBJ whole genome shotgun (WGS) entry which is preliminary data.</text>
</comment>
<evidence type="ECO:0000256" key="3">
    <source>
        <dbReference type="ARBA" id="ARBA00021495"/>
    </source>
</evidence>
<feature type="domain" description="CheW-like" evidence="15">
    <location>
        <begin position="589"/>
        <end position="723"/>
    </location>
</feature>
<keyword evidence="8 17" id="KW-0418">Kinase</keyword>
<dbReference type="EC" id="2.7.13.3" evidence="2"/>
<dbReference type="InterPro" id="IPR002545">
    <property type="entry name" value="CheW-lke_dom"/>
</dbReference>
<gene>
    <name evidence="17" type="ORF">HNQ51_002993</name>
</gene>
<evidence type="ECO:0000259" key="16">
    <source>
        <dbReference type="PROSITE" id="PS50894"/>
    </source>
</evidence>
<feature type="region of interest" description="Disordered" evidence="13">
    <location>
        <begin position="305"/>
        <end position="338"/>
    </location>
</feature>
<evidence type="ECO:0000256" key="8">
    <source>
        <dbReference type="ARBA" id="ARBA00022777"/>
    </source>
</evidence>
<evidence type="ECO:0000256" key="2">
    <source>
        <dbReference type="ARBA" id="ARBA00012438"/>
    </source>
</evidence>
<dbReference type="SUPFAM" id="SSF55874">
    <property type="entry name" value="ATPase domain of HSP90 chaperone/DNA topoisomerase II/histidine kinase"/>
    <property type="match status" value="1"/>
</dbReference>
<name>A0A840S9J7_9BURK</name>
<dbReference type="CDD" id="cd00088">
    <property type="entry name" value="HPT"/>
    <property type="match status" value="1"/>
</dbReference>
<keyword evidence="10" id="KW-0902">Two-component regulatory system</keyword>
<dbReference type="PANTHER" id="PTHR43395:SF10">
    <property type="entry name" value="CHEMOTAXIS PROTEIN CHEA"/>
    <property type="match status" value="1"/>
</dbReference>
<organism evidence="17 18">
    <name type="scientific">Inhella inkyongensis</name>
    <dbReference type="NCBI Taxonomy" id="392593"/>
    <lineage>
        <taxon>Bacteria</taxon>
        <taxon>Pseudomonadati</taxon>
        <taxon>Pseudomonadota</taxon>
        <taxon>Betaproteobacteria</taxon>
        <taxon>Burkholderiales</taxon>
        <taxon>Sphaerotilaceae</taxon>
        <taxon>Inhella</taxon>
    </lineage>
</organism>
<feature type="domain" description="Histidine kinase" evidence="14">
    <location>
        <begin position="386"/>
        <end position="587"/>
    </location>
</feature>
<keyword evidence="4" id="KW-0145">Chemotaxis</keyword>
<keyword evidence="9" id="KW-0067">ATP-binding</keyword>
<dbReference type="InterPro" id="IPR004358">
    <property type="entry name" value="Sig_transdc_His_kin-like_C"/>
</dbReference>
<evidence type="ECO:0000256" key="11">
    <source>
        <dbReference type="ARBA" id="ARBA00035100"/>
    </source>
</evidence>
<evidence type="ECO:0000256" key="13">
    <source>
        <dbReference type="SAM" id="MobiDB-lite"/>
    </source>
</evidence>
<dbReference type="SMART" id="SM00387">
    <property type="entry name" value="HATPase_c"/>
    <property type="match status" value="1"/>
</dbReference>
<dbReference type="SMART" id="SM00260">
    <property type="entry name" value="CheW"/>
    <property type="match status" value="1"/>
</dbReference>
<dbReference type="InterPro" id="IPR004105">
    <property type="entry name" value="CheA-like_dim"/>
</dbReference>
<dbReference type="InterPro" id="IPR036097">
    <property type="entry name" value="HisK_dim/P_sf"/>
</dbReference>
<dbReference type="PROSITE" id="PS50109">
    <property type="entry name" value="HIS_KIN"/>
    <property type="match status" value="1"/>
</dbReference>
<dbReference type="Pfam" id="PF01627">
    <property type="entry name" value="Hpt"/>
    <property type="match status" value="1"/>
</dbReference>
<dbReference type="SUPFAM" id="SSF47384">
    <property type="entry name" value="Homodimeric domain of signal transducing histidine kinase"/>
    <property type="match status" value="1"/>
</dbReference>
<evidence type="ECO:0000256" key="1">
    <source>
        <dbReference type="ARBA" id="ARBA00000085"/>
    </source>
</evidence>
<reference evidence="17 18" key="1">
    <citation type="submission" date="2020-08" db="EMBL/GenBank/DDBJ databases">
        <title>Genomic Encyclopedia of Type Strains, Phase IV (KMG-IV): sequencing the most valuable type-strain genomes for metagenomic binning, comparative biology and taxonomic classification.</title>
        <authorList>
            <person name="Goeker M."/>
        </authorList>
    </citation>
    <scope>NUCLEOTIDE SEQUENCE [LARGE SCALE GENOMIC DNA]</scope>
    <source>
        <strain evidence="17 18">DSM 23958</strain>
    </source>
</reference>
<keyword evidence="5 12" id="KW-0597">Phosphoprotein</keyword>
<dbReference type="GO" id="GO:0000155">
    <property type="term" value="F:phosphorelay sensor kinase activity"/>
    <property type="evidence" value="ECO:0007669"/>
    <property type="project" value="InterPro"/>
</dbReference>
<protein>
    <recommendedName>
        <fullName evidence="3">Chemotaxis protein CheA</fullName>
        <ecNumber evidence="2">2.7.13.3</ecNumber>
    </recommendedName>
</protein>
<evidence type="ECO:0000313" key="17">
    <source>
        <dbReference type="EMBL" id="MBB5205666.1"/>
    </source>
</evidence>
<dbReference type="PRINTS" id="PR00344">
    <property type="entry name" value="BCTRLSENSOR"/>
</dbReference>
<dbReference type="GO" id="GO:0005524">
    <property type="term" value="F:ATP binding"/>
    <property type="evidence" value="ECO:0007669"/>
    <property type="project" value="UniProtKB-KW"/>
</dbReference>